<keyword evidence="2 6" id="KW-0812">Transmembrane</keyword>
<feature type="region of interest" description="Disordered" evidence="5">
    <location>
        <begin position="1"/>
        <end position="25"/>
    </location>
</feature>
<feature type="transmembrane region" description="Helical" evidence="6">
    <location>
        <begin position="384"/>
        <end position="408"/>
    </location>
</feature>
<comment type="caution">
    <text evidence="8">The sequence shown here is derived from an EMBL/GenBank/DDBJ whole genome shotgun (WGS) entry which is preliminary data.</text>
</comment>
<name>A0ABN2JKB8_9MICO</name>
<keyword evidence="4 6" id="KW-0472">Membrane</keyword>
<dbReference type="SUPFAM" id="SSF103473">
    <property type="entry name" value="MFS general substrate transporter"/>
    <property type="match status" value="1"/>
</dbReference>
<evidence type="ECO:0000256" key="1">
    <source>
        <dbReference type="ARBA" id="ARBA00004651"/>
    </source>
</evidence>
<feature type="transmembrane region" description="Helical" evidence="6">
    <location>
        <begin position="135"/>
        <end position="156"/>
    </location>
</feature>
<gene>
    <name evidence="8" type="ORF">GCM10009809_24750</name>
</gene>
<evidence type="ECO:0000256" key="2">
    <source>
        <dbReference type="ARBA" id="ARBA00022692"/>
    </source>
</evidence>
<feature type="transmembrane region" description="Helical" evidence="6">
    <location>
        <begin position="346"/>
        <end position="372"/>
    </location>
</feature>
<feature type="transmembrane region" description="Helical" evidence="6">
    <location>
        <begin position="36"/>
        <end position="60"/>
    </location>
</feature>
<dbReference type="PROSITE" id="PS50850">
    <property type="entry name" value="MFS"/>
    <property type="match status" value="1"/>
</dbReference>
<protein>
    <submittedName>
        <fullName evidence="8">MFS transporter</fullName>
    </submittedName>
</protein>
<dbReference type="Pfam" id="PF07690">
    <property type="entry name" value="MFS_1"/>
    <property type="match status" value="1"/>
</dbReference>
<dbReference type="EMBL" id="BAAAPM010000004">
    <property type="protein sequence ID" value="GAA1728108.1"/>
    <property type="molecule type" value="Genomic_DNA"/>
</dbReference>
<proteinExistence type="predicted"/>
<dbReference type="InterPro" id="IPR020846">
    <property type="entry name" value="MFS_dom"/>
</dbReference>
<organism evidence="8 9">
    <name type="scientific">Isoptericola hypogeus</name>
    <dbReference type="NCBI Taxonomy" id="300179"/>
    <lineage>
        <taxon>Bacteria</taxon>
        <taxon>Bacillati</taxon>
        <taxon>Actinomycetota</taxon>
        <taxon>Actinomycetes</taxon>
        <taxon>Micrococcales</taxon>
        <taxon>Promicromonosporaceae</taxon>
        <taxon>Isoptericola</taxon>
    </lineage>
</organism>
<keyword evidence="3 6" id="KW-1133">Transmembrane helix</keyword>
<reference evidence="8 9" key="1">
    <citation type="journal article" date="2019" name="Int. J. Syst. Evol. Microbiol.">
        <title>The Global Catalogue of Microorganisms (GCM) 10K type strain sequencing project: providing services to taxonomists for standard genome sequencing and annotation.</title>
        <authorList>
            <consortium name="The Broad Institute Genomics Platform"/>
            <consortium name="The Broad Institute Genome Sequencing Center for Infectious Disease"/>
            <person name="Wu L."/>
            <person name="Ma J."/>
        </authorList>
    </citation>
    <scope>NUCLEOTIDE SEQUENCE [LARGE SCALE GENOMIC DNA]</scope>
    <source>
        <strain evidence="8 9">JCM 15589</strain>
    </source>
</reference>
<dbReference type="CDD" id="cd06174">
    <property type="entry name" value="MFS"/>
    <property type="match status" value="1"/>
</dbReference>
<feature type="transmembrane region" description="Helical" evidence="6">
    <location>
        <begin position="198"/>
        <end position="219"/>
    </location>
</feature>
<evidence type="ECO:0000259" key="7">
    <source>
        <dbReference type="PROSITE" id="PS50850"/>
    </source>
</evidence>
<feature type="transmembrane region" description="Helical" evidence="6">
    <location>
        <begin position="321"/>
        <end position="340"/>
    </location>
</feature>
<evidence type="ECO:0000313" key="8">
    <source>
        <dbReference type="EMBL" id="GAA1728108.1"/>
    </source>
</evidence>
<keyword evidence="9" id="KW-1185">Reference proteome</keyword>
<dbReference type="RefSeq" id="WP_344248750.1">
    <property type="nucleotide sequence ID" value="NZ_BAAAPM010000004.1"/>
</dbReference>
<feature type="domain" description="Major facilitator superfamily (MFS) profile" evidence="7">
    <location>
        <begin position="33"/>
        <end position="439"/>
    </location>
</feature>
<feature type="transmembrane region" description="Helical" evidence="6">
    <location>
        <begin position="414"/>
        <end position="435"/>
    </location>
</feature>
<feature type="transmembrane region" description="Helical" evidence="6">
    <location>
        <begin position="251"/>
        <end position="270"/>
    </location>
</feature>
<feature type="transmembrane region" description="Helical" evidence="6">
    <location>
        <begin position="168"/>
        <end position="192"/>
    </location>
</feature>
<feature type="transmembrane region" description="Helical" evidence="6">
    <location>
        <begin position="110"/>
        <end position="129"/>
    </location>
</feature>
<feature type="transmembrane region" description="Helical" evidence="6">
    <location>
        <begin position="290"/>
        <end position="309"/>
    </location>
</feature>
<accession>A0ABN2JKB8</accession>
<dbReference type="Proteomes" id="UP001501138">
    <property type="component" value="Unassembled WGS sequence"/>
</dbReference>
<sequence length="439" mass="45740">MADVQASTPPGAAAVTAGAPAPGSPGVARAARTGVVVAYVVAFFAMYIAVLTPVVSTLALKVDALSTPETRATNLALVTGVGAFFAFVANPLAGALSDRTTSRLGMRRPWLLWGVLLGAVGLLLIAFAPSIWVVVIGWAVAQTAFNGAQAALQAILPDQVAEAQRARVSSLLGMGQNLAPLVGIGLAFAFTAAGTDEIWIFLVPTFLAVIGMLALVAVLKDRHLDPADVDTFKLGAFLKGFWVSPRKHPDFAWTFLGRFLMLFGFALYNTYQLYFLTDRFGYDNATALSWQLRLMVVQAAVMVVASLLGGVLSDRTGRRKVFVVVATLLAGAGLLVFAVAQAPEMLYLGASLFGAGLGAYFAVDLALVTDVLPNADTEAAKNMGVFNIANALPQSVAPALAPAFLAIGGVGENYTALFSISAVIVALGAVATMFIRGAR</sequence>
<dbReference type="PANTHER" id="PTHR23528:SF1">
    <property type="entry name" value="MAJOR FACILITATOR SUPERFAMILY (MFS) PROFILE DOMAIN-CONTAINING PROTEIN"/>
    <property type="match status" value="1"/>
</dbReference>
<evidence type="ECO:0000313" key="9">
    <source>
        <dbReference type="Proteomes" id="UP001501138"/>
    </source>
</evidence>
<dbReference type="Gene3D" id="1.20.1250.20">
    <property type="entry name" value="MFS general substrate transporter like domains"/>
    <property type="match status" value="2"/>
</dbReference>
<evidence type="ECO:0000256" key="5">
    <source>
        <dbReference type="SAM" id="MobiDB-lite"/>
    </source>
</evidence>
<evidence type="ECO:0000256" key="4">
    <source>
        <dbReference type="ARBA" id="ARBA00023136"/>
    </source>
</evidence>
<evidence type="ECO:0000256" key="6">
    <source>
        <dbReference type="SAM" id="Phobius"/>
    </source>
</evidence>
<evidence type="ECO:0000256" key="3">
    <source>
        <dbReference type="ARBA" id="ARBA00022989"/>
    </source>
</evidence>
<dbReference type="PANTHER" id="PTHR23528">
    <property type="match status" value="1"/>
</dbReference>
<feature type="transmembrane region" description="Helical" evidence="6">
    <location>
        <begin position="72"/>
        <end position="89"/>
    </location>
</feature>
<dbReference type="InterPro" id="IPR011701">
    <property type="entry name" value="MFS"/>
</dbReference>
<dbReference type="InterPro" id="IPR036259">
    <property type="entry name" value="MFS_trans_sf"/>
</dbReference>
<comment type="subcellular location">
    <subcellularLocation>
        <location evidence="1">Cell membrane</location>
        <topology evidence="1">Multi-pass membrane protein</topology>
    </subcellularLocation>
</comment>